<accession>A0A9R0JDX2</accession>
<feature type="domain" description="RIN4 pathogenic type III effector avirulence factor Avr cleavage site" evidence="2">
    <location>
        <begin position="125"/>
        <end position="152"/>
    </location>
</feature>
<organism evidence="3 4">
    <name type="scientific">Spinacia oleracea</name>
    <name type="common">Spinach</name>
    <dbReference type="NCBI Taxonomy" id="3562"/>
    <lineage>
        <taxon>Eukaryota</taxon>
        <taxon>Viridiplantae</taxon>
        <taxon>Streptophyta</taxon>
        <taxon>Embryophyta</taxon>
        <taxon>Tracheophyta</taxon>
        <taxon>Spermatophyta</taxon>
        <taxon>Magnoliopsida</taxon>
        <taxon>eudicotyledons</taxon>
        <taxon>Gunneridae</taxon>
        <taxon>Pentapetalae</taxon>
        <taxon>Caryophyllales</taxon>
        <taxon>Chenopodiaceae</taxon>
        <taxon>Chenopodioideae</taxon>
        <taxon>Anserineae</taxon>
        <taxon>Spinacia</taxon>
    </lineage>
</organism>
<evidence type="ECO:0000313" key="3">
    <source>
        <dbReference type="Proteomes" id="UP000813463"/>
    </source>
</evidence>
<dbReference type="InterPro" id="IPR040387">
    <property type="entry name" value="RIN4/NOI4"/>
</dbReference>
<feature type="compositionally biased region" description="Polar residues" evidence="1">
    <location>
        <begin position="245"/>
        <end position="278"/>
    </location>
</feature>
<dbReference type="OrthoDB" id="765662at2759"/>
<feature type="domain" description="RIN4 pathogenic type III effector avirulence factor Avr cleavage site" evidence="2">
    <location>
        <begin position="4"/>
        <end position="29"/>
    </location>
</feature>
<dbReference type="PANTHER" id="PTHR33159:SF6">
    <property type="entry name" value="RPM1-INTERACTING PROTEIN 4"/>
    <property type="match status" value="1"/>
</dbReference>
<dbReference type="RefSeq" id="XP_021864725.1">
    <property type="nucleotide sequence ID" value="XM_022009033.2"/>
</dbReference>
<feature type="compositionally biased region" description="Basic and acidic residues" evidence="1">
    <location>
        <begin position="174"/>
        <end position="188"/>
    </location>
</feature>
<feature type="region of interest" description="Disordered" evidence="1">
    <location>
        <begin position="27"/>
        <end position="199"/>
    </location>
</feature>
<dbReference type="AlphaFoldDB" id="A0A9R0JDX2"/>
<proteinExistence type="predicted"/>
<feature type="compositionally biased region" description="Polar residues" evidence="1">
    <location>
        <begin position="154"/>
        <end position="169"/>
    </location>
</feature>
<dbReference type="InterPro" id="IPR008700">
    <property type="entry name" value="TypeIII_avirulence_cleave"/>
</dbReference>
<feature type="domain" description="RIN4 pathogenic type III effector avirulence factor Avr cleavage site" evidence="2">
    <location>
        <begin position="184"/>
        <end position="213"/>
    </location>
</feature>
<sequence length="361" mass="39519">MAQSKVPKFGAWEGGENYTVFFDNARKKKTNGQMINPNDPQDMADMFPQIGGPPPQAPKAEPKGQQSKTPEFGAWDNGENVGYTEYFESKRKTKNGEPTASTNEPQLNRDMHPRKDPPSKPEAARAKVPPFGGWENGGEGGYTQSFENVRKNNNKNGRTVTPEPSSDAPQLNRDVGEPAPAKEGRAKVPEFGGWNEGENGAYTAYFENARKNKNAGPVPDPAEVNNRARPSTGAGTKNKADDPQLRNNTSRGSNYSVATSEAPSRNGKQNTGGQSPIQQKAGRLQQKPPASRGSQTPERGTAIPAWGVWNTDPQQAEGFTGAFTRAKEERNTPLNSNAPQRYQQQHQRSQEEKKGCCFGWF</sequence>
<dbReference type="GeneID" id="110803519"/>
<dbReference type="Proteomes" id="UP000813463">
    <property type="component" value="Chromosome 1"/>
</dbReference>
<feature type="domain" description="RIN4 pathogenic type III effector avirulence factor Avr cleavage site" evidence="2">
    <location>
        <begin position="298"/>
        <end position="330"/>
    </location>
</feature>
<protein>
    <submittedName>
        <fullName evidence="4">RPM1-interacting protein 4 isoform X1</fullName>
    </submittedName>
</protein>
<feature type="compositionally biased region" description="Polar residues" evidence="1">
    <location>
        <begin position="96"/>
        <end position="106"/>
    </location>
</feature>
<feature type="compositionally biased region" description="Basic and acidic residues" evidence="1">
    <location>
        <begin position="107"/>
        <end position="125"/>
    </location>
</feature>
<dbReference type="GO" id="GO:0005886">
    <property type="term" value="C:plasma membrane"/>
    <property type="evidence" value="ECO:0000318"/>
    <property type="project" value="GO_Central"/>
</dbReference>
<dbReference type="KEGG" id="soe:110803519"/>
<dbReference type="Pfam" id="PF05627">
    <property type="entry name" value="AvrRpt-cleavage"/>
    <property type="match status" value="4"/>
</dbReference>
<evidence type="ECO:0000256" key="1">
    <source>
        <dbReference type="SAM" id="MobiDB-lite"/>
    </source>
</evidence>
<evidence type="ECO:0000259" key="2">
    <source>
        <dbReference type="Pfam" id="PF05627"/>
    </source>
</evidence>
<keyword evidence="3" id="KW-1185">Reference proteome</keyword>
<name>A0A9R0JDX2_SPIOL</name>
<gene>
    <name evidence="4" type="primary">LOC110803519</name>
</gene>
<reference evidence="4" key="2">
    <citation type="submission" date="2025-08" db="UniProtKB">
        <authorList>
            <consortium name="RefSeq"/>
        </authorList>
    </citation>
    <scope>IDENTIFICATION</scope>
    <source>
        <tissue evidence="4">Leaf</tissue>
    </source>
</reference>
<dbReference type="PANTHER" id="PTHR33159">
    <property type="entry name" value="RPM1-INTERACTING PROTEIN 4 (RIN4) FAMILY PROTEIN"/>
    <property type="match status" value="1"/>
</dbReference>
<evidence type="ECO:0000313" key="4">
    <source>
        <dbReference type="RefSeq" id="XP_021864725.1"/>
    </source>
</evidence>
<feature type="region of interest" description="Disordered" evidence="1">
    <location>
        <begin position="211"/>
        <end position="361"/>
    </location>
</feature>
<reference evidence="3" key="1">
    <citation type="journal article" date="2021" name="Nat. Commun.">
        <title>Genomic analyses provide insights into spinach domestication and the genetic basis of agronomic traits.</title>
        <authorList>
            <person name="Cai X."/>
            <person name="Sun X."/>
            <person name="Xu C."/>
            <person name="Sun H."/>
            <person name="Wang X."/>
            <person name="Ge C."/>
            <person name="Zhang Z."/>
            <person name="Wang Q."/>
            <person name="Fei Z."/>
            <person name="Jiao C."/>
            <person name="Wang Q."/>
        </authorList>
    </citation>
    <scope>NUCLEOTIDE SEQUENCE [LARGE SCALE GENOMIC DNA]</scope>
    <source>
        <strain evidence="3">cv. Varoflay</strain>
    </source>
</reference>